<organism evidence="5 6">
    <name type="scientific">Candidatus Dojkabacteria bacterium</name>
    <dbReference type="NCBI Taxonomy" id="2099670"/>
    <lineage>
        <taxon>Bacteria</taxon>
        <taxon>Candidatus Dojkabacteria</taxon>
    </lineage>
</organism>
<dbReference type="InterPro" id="IPR036191">
    <property type="entry name" value="RRF_sf"/>
</dbReference>
<protein>
    <submittedName>
        <fullName evidence="5">Ribosome recycling factor</fullName>
    </submittedName>
</protein>
<dbReference type="Gene3D" id="3.30.1360.40">
    <property type="match status" value="1"/>
</dbReference>
<gene>
    <name evidence="5" type="primary">frr</name>
    <name evidence="5" type="ORF">GX888_02410</name>
</gene>
<feature type="domain" description="Ribosome recycling factor" evidence="4">
    <location>
        <begin position="1"/>
        <end position="156"/>
    </location>
</feature>
<dbReference type="AlphaFoldDB" id="A0A847VDG6"/>
<evidence type="ECO:0000256" key="2">
    <source>
        <dbReference type="ARBA" id="ARBA00022917"/>
    </source>
</evidence>
<dbReference type="InterPro" id="IPR023584">
    <property type="entry name" value="Ribosome_recyc_fac_dom"/>
</dbReference>
<evidence type="ECO:0000259" key="4">
    <source>
        <dbReference type="Pfam" id="PF01765"/>
    </source>
</evidence>
<dbReference type="Gene3D" id="1.10.132.20">
    <property type="entry name" value="Ribosome-recycling factor"/>
    <property type="match status" value="1"/>
</dbReference>
<evidence type="ECO:0000256" key="1">
    <source>
        <dbReference type="ARBA" id="ARBA00005912"/>
    </source>
</evidence>
<dbReference type="SUPFAM" id="SSF55194">
    <property type="entry name" value="Ribosome recycling factor, RRF"/>
    <property type="match status" value="1"/>
</dbReference>
<comment type="similarity">
    <text evidence="1">Belongs to the RRF family.</text>
</comment>
<dbReference type="FunFam" id="3.30.1360.40:FF:000001">
    <property type="entry name" value="Ribosome-recycling factor"/>
    <property type="match status" value="1"/>
</dbReference>
<dbReference type="EMBL" id="JAAZIL010000057">
    <property type="protein sequence ID" value="NLZ24573.1"/>
    <property type="molecule type" value="Genomic_DNA"/>
</dbReference>
<feature type="coiled-coil region" evidence="3">
    <location>
        <begin position="88"/>
        <end position="150"/>
    </location>
</feature>
<feature type="non-terminal residue" evidence="5">
    <location>
        <position position="1"/>
    </location>
</feature>
<keyword evidence="3" id="KW-0175">Coiled coil</keyword>
<evidence type="ECO:0000256" key="3">
    <source>
        <dbReference type="SAM" id="Coils"/>
    </source>
</evidence>
<keyword evidence="2" id="KW-0648">Protein biosynthesis</keyword>
<dbReference type="Pfam" id="PF01765">
    <property type="entry name" value="RRF"/>
    <property type="match status" value="1"/>
</dbReference>
<dbReference type="PANTHER" id="PTHR20982:SF3">
    <property type="entry name" value="MITOCHONDRIAL RIBOSOME RECYCLING FACTOR PSEUDO 1"/>
    <property type="match status" value="1"/>
</dbReference>
<proteinExistence type="inferred from homology"/>
<comment type="caution">
    <text evidence="5">The sequence shown here is derived from an EMBL/GenBank/DDBJ whole genome shotgun (WGS) entry which is preliminary data.</text>
</comment>
<dbReference type="Proteomes" id="UP000564033">
    <property type="component" value="Unassembled WGS sequence"/>
</dbReference>
<evidence type="ECO:0000313" key="5">
    <source>
        <dbReference type="EMBL" id="NLZ24573.1"/>
    </source>
</evidence>
<name>A0A847VDG6_9BACT</name>
<reference evidence="5 6" key="1">
    <citation type="journal article" date="2020" name="Biotechnol. Biofuels">
        <title>New insights from the biogas microbiome by comprehensive genome-resolved metagenomics of nearly 1600 species originating from multiple anaerobic digesters.</title>
        <authorList>
            <person name="Campanaro S."/>
            <person name="Treu L."/>
            <person name="Rodriguez-R L.M."/>
            <person name="Kovalovszki A."/>
            <person name="Ziels R.M."/>
            <person name="Maus I."/>
            <person name="Zhu X."/>
            <person name="Kougias P.G."/>
            <person name="Basile A."/>
            <person name="Luo G."/>
            <person name="Schluter A."/>
            <person name="Konstantinidis K.T."/>
            <person name="Angelidaki I."/>
        </authorList>
    </citation>
    <scope>NUCLEOTIDE SEQUENCE [LARGE SCALE GENOMIC DNA]</scope>
    <source>
        <strain evidence="5">AS19jrsBPTG_9</strain>
    </source>
</reference>
<evidence type="ECO:0000313" key="6">
    <source>
        <dbReference type="Proteomes" id="UP000564033"/>
    </source>
</evidence>
<sequence length="158" mass="18235">IRTGRATPELIQDVIVKAYETEAPLKNYATINVSDAKSLLIIPWDKTIIDNIVKGITSSNLGFSSVVEGEHIRVSMPDLTEERRKDYVRVMKERVEDARVAVRQIRQKYRQEIDEALKGSFSEDEADRLREEIDKIVKDKNSEIEEIKEKKETDLMTI</sequence>
<dbReference type="InterPro" id="IPR002661">
    <property type="entry name" value="Ribosome_recyc_fac"/>
</dbReference>
<accession>A0A847VDG6</accession>
<dbReference type="GO" id="GO:0043023">
    <property type="term" value="F:ribosomal large subunit binding"/>
    <property type="evidence" value="ECO:0007669"/>
    <property type="project" value="TreeGrafter"/>
</dbReference>
<dbReference type="PANTHER" id="PTHR20982">
    <property type="entry name" value="RIBOSOME RECYCLING FACTOR"/>
    <property type="match status" value="1"/>
</dbReference>
<dbReference type="GO" id="GO:0006412">
    <property type="term" value="P:translation"/>
    <property type="evidence" value="ECO:0007669"/>
    <property type="project" value="UniProtKB-KW"/>
</dbReference>